<dbReference type="InterPro" id="IPR010056">
    <property type="entry name" value="Phage_rep_org__N"/>
</dbReference>
<comment type="caution">
    <text evidence="2">The sequence shown here is derived from an EMBL/GenBank/DDBJ whole genome shotgun (WGS) entry which is preliminary data.</text>
</comment>
<dbReference type="Proteomes" id="UP000823935">
    <property type="component" value="Unassembled WGS sequence"/>
</dbReference>
<dbReference type="AlphaFoldDB" id="A0A9D1ERY8"/>
<dbReference type="EMBL" id="DVIQ01000030">
    <property type="protein sequence ID" value="HIS31150.1"/>
    <property type="molecule type" value="Genomic_DNA"/>
</dbReference>
<dbReference type="NCBIfam" id="TIGR01714">
    <property type="entry name" value="phage_rep_org_N"/>
    <property type="match status" value="1"/>
</dbReference>
<dbReference type="Pfam" id="PF09681">
    <property type="entry name" value="Phage_rep_org_N"/>
    <property type="match status" value="1"/>
</dbReference>
<evidence type="ECO:0000313" key="3">
    <source>
        <dbReference type="Proteomes" id="UP000823935"/>
    </source>
</evidence>
<sequence>MKESKRYYWLKLKDDFFDDDTISYIEEQENGVYYVNFYLKLCLKSLKTEGKLVRFVGETLIPYDVNSLSNLTRTPVDTVRVAMTFFEKIGLIKIMETGEIYLSQIQEMIGTETDKAAIMRRKRAREKLSGNNVTELLPECYTEIEKEKELDIREREESRINYQEIIDLYHETCVSFPRVRTISESRKKAIRARIKSGYTIEDFKRLFQMAEQSDFLKGKNGRDWNADFDWMIKDSNMPKILEGKYLDRKKEGVADEPPEDPYSARLW</sequence>
<protein>
    <submittedName>
        <fullName evidence="2">Phage replisome organizer N-terminal domain-containing protein</fullName>
    </submittedName>
</protein>
<accession>A0A9D1ERY8</accession>
<name>A0A9D1ERY8_9FIRM</name>
<evidence type="ECO:0000313" key="2">
    <source>
        <dbReference type="EMBL" id="HIS31150.1"/>
    </source>
</evidence>
<reference evidence="2" key="2">
    <citation type="journal article" date="2021" name="PeerJ">
        <title>Extensive microbial diversity within the chicken gut microbiome revealed by metagenomics and culture.</title>
        <authorList>
            <person name="Gilroy R."/>
            <person name="Ravi A."/>
            <person name="Getino M."/>
            <person name="Pursley I."/>
            <person name="Horton D.L."/>
            <person name="Alikhan N.F."/>
            <person name="Baker D."/>
            <person name="Gharbi K."/>
            <person name="Hall N."/>
            <person name="Watson M."/>
            <person name="Adriaenssens E.M."/>
            <person name="Foster-Nyarko E."/>
            <person name="Jarju S."/>
            <person name="Secka A."/>
            <person name="Antonio M."/>
            <person name="Oren A."/>
            <person name="Chaudhuri R.R."/>
            <person name="La Ragione R."/>
            <person name="Hildebrand F."/>
            <person name="Pallen M.J."/>
        </authorList>
    </citation>
    <scope>NUCLEOTIDE SEQUENCE</scope>
    <source>
        <strain evidence="2">CHK190-19873</strain>
    </source>
</reference>
<reference evidence="2" key="1">
    <citation type="submission" date="2020-10" db="EMBL/GenBank/DDBJ databases">
        <authorList>
            <person name="Gilroy R."/>
        </authorList>
    </citation>
    <scope>NUCLEOTIDE SEQUENCE</scope>
    <source>
        <strain evidence="2">CHK190-19873</strain>
    </source>
</reference>
<evidence type="ECO:0000259" key="1">
    <source>
        <dbReference type="Pfam" id="PF09681"/>
    </source>
</evidence>
<organism evidence="2 3">
    <name type="scientific">Candidatus Limivivens intestinipullorum</name>
    <dbReference type="NCBI Taxonomy" id="2840858"/>
    <lineage>
        <taxon>Bacteria</taxon>
        <taxon>Bacillati</taxon>
        <taxon>Bacillota</taxon>
        <taxon>Clostridia</taxon>
        <taxon>Lachnospirales</taxon>
        <taxon>Lachnospiraceae</taxon>
        <taxon>Lachnospiraceae incertae sedis</taxon>
        <taxon>Candidatus Limivivens</taxon>
    </lineage>
</organism>
<feature type="domain" description="Phage replisome organiser N-terminal" evidence="1">
    <location>
        <begin position="9"/>
        <end position="127"/>
    </location>
</feature>
<gene>
    <name evidence="2" type="ORF">IAB44_06345</name>
</gene>
<proteinExistence type="predicted"/>